<dbReference type="InterPro" id="IPR008000">
    <property type="entry name" value="Rham/fucose_mutarotase"/>
</dbReference>
<comment type="caution">
    <text evidence="1">The sequence shown here is derived from an EMBL/GenBank/DDBJ whole genome shotgun (WGS) entry which is preliminary data.</text>
</comment>
<dbReference type="SUPFAM" id="SSF54909">
    <property type="entry name" value="Dimeric alpha+beta barrel"/>
    <property type="match status" value="2"/>
</dbReference>
<evidence type="ECO:0000313" key="1">
    <source>
        <dbReference type="EMBL" id="PWT27012.1"/>
    </source>
</evidence>
<dbReference type="AlphaFoldDB" id="A0A317G3Q4"/>
<gene>
    <name evidence="1" type="ORF">CPT75_07800</name>
</gene>
<dbReference type="Gene3D" id="3.30.70.100">
    <property type="match status" value="2"/>
</dbReference>
<accession>A0A317G3Q4</accession>
<protein>
    <recommendedName>
        <fullName evidence="3">L-rhamnose mutarotase</fullName>
    </recommendedName>
</protein>
<name>A0A317G3Q4_BUTFI</name>
<evidence type="ECO:0000313" key="2">
    <source>
        <dbReference type="Proteomes" id="UP000245488"/>
    </source>
</evidence>
<keyword evidence="2" id="KW-1185">Reference proteome</keyword>
<reference evidence="1 2" key="1">
    <citation type="submission" date="2017-09" db="EMBL/GenBank/DDBJ databases">
        <title>High-quality draft genome sequence of Butyrivibrio fibrisolvens INBov1, isolated from cow rumen.</title>
        <authorList>
            <person name="Rodriguez Hernaez J."/>
            <person name="Rivarola M."/>
            <person name="Paniego N."/>
            <person name="Cravero S."/>
            <person name="Ceron Cucchi M."/>
            <person name="Martinez M.C."/>
        </authorList>
    </citation>
    <scope>NUCLEOTIDE SEQUENCE [LARGE SCALE GENOMIC DNA]</scope>
    <source>
        <strain evidence="1 2">INBov1</strain>
    </source>
</reference>
<dbReference type="RefSeq" id="WP_110072651.1">
    <property type="nucleotide sequence ID" value="NZ_CM009896.1"/>
</dbReference>
<dbReference type="GO" id="GO:0016857">
    <property type="term" value="F:racemase and epimerase activity, acting on carbohydrates and derivatives"/>
    <property type="evidence" value="ECO:0007669"/>
    <property type="project" value="InterPro"/>
</dbReference>
<organism evidence="1 2">
    <name type="scientific">Butyrivibrio fibrisolvens</name>
    <dbReference type="NCBI Taxonomy" id="831"/>
    <lineage>
        <taxon>Bacteria</taxon>
        <taxon>Bacillati</taxon>
        <taxon>Bacillota</taxon>
        <taxon>Clostridia</taxon>
        <taxon>Lachnospirales</taxon>
        <taxon>Lachnospiraceae</taxon>
        <taxon>Butyrivibrio</taxon>
    </lineage>
</organism>
<dbReference type="Proteomes" id="UP000245488">
    <property type="component" value="Chromosome"/>
</dbReference>
<dbReference type="EMBL" id="NXNG01000001">
    <property type="protein sequence ID" value="PWT27012.1"/>
    <property type="molecule type" value="Genomic_DNA"/>
</dbReference>
<sequence length="212" mass="24876">MERHSFSFEIKEGKVGDFLKIFGSNWDSVRAEIKESGVTNFSLWNCDTFFFGYYESGDKEPSTLKILGPVLDTLEDLIKWKSDFEKGMALMYEDFGIVREDKSMIRHRVFMTHLLKGDTAEYKRRHDELASARTSVTKGPDSNFSIWNAGNFIFGYDEIDTSMEHEMTAEEKESTIRWEKHMLDIMEWITDDVDWITDMHHGHVKRIAYINE</sequence>
<evidence type="ECO:0008006" key="3">
    <source>
        <dbReference type="Google" id="ProtNLM"/>
    </source>
</evidence>
<dbReference type="InterPro" id="IPR011008">
    <property type="entry name" value="Dimeric_a/b-barrel"/>
</dbReference>
<dbReference type="Pfam" id="PF05336">
    <property type="entry name" value="rhaM"/>
    <property type="match status" value="1"/>
</dbReference>
<proteinExistence type="predicted"/>